<organism evidence="2 3">
    <name type="scientific">Solitalea agri</name>
    <dbReference type="NCBI Taxonomy" id="2953739"/>
    <lineage>
        <taxon>Bacteria</taxon>
        <taxon>Pseudomonadati</taxon>
        <taxon>Bacteroidota</taxon>
        <taxon>Sphingobacteriia</taxon>
        <taxon>Sphingobacteriales</taxon>
        <taxon>Sphingobacteriaceae</taxon>
        <taxon>Solitalea</taxon>
    </lineage>
</organism>
<feature type="chain" id="PRO_5040957378" evidence="1">
    <location>
        <begin position="24"/>
        <end position="167"/>
    </location>
</feature>
<dbReference type="EMBL" id="JAMWYS010000003">
    <property type="protein sequence ID" value="MCO4291439.1"/>
    <property type="molecule type" value="Genomic_DNA"/>
</dbReference>
<reference evidence="2" key="1">
    <citation type="submission" date="2022-06" db="EMBL/GenBank/DDBJ databases">
        <title>Solitalea sp. MAHUQ-68 isolated from rhizospheric soil.</title>
        <authorList>
            <person name="Huq M.A."/>
        </authorList>
    </citation>
    <scope>NUCLEOTIDE SEQUENCE</scope>
    <source>
        <strain evidence="2">MAHUQ-68</strain>
    </source>
</reference>
<gene>
    <name evidence="2" type="ORF">NF867_01005</name>
</gene>
<evidence type="ECO:0000313" key="3">
    <source>
        <dbReference type="Proteomes" id="UP001155182"/>
    </source>
</evidence>
<keyword evidence="3" id="KW-1185">Reference proteome</keyword>
<proteinExistence type="predicted"/>
<dbReference type="Pfam" id="PF19765">
    <property type="entry name" value="DUF6252"/>
    <property type="match status" value="1"/>
</dbReference>
<dbReference type="PROSITE" id="PS51257">
    <property type="entry name" value="PROKAR_LIPOPROTEIN"/>
    <property type="match status" value="1"/>
</dbReference>
<keyword evidence="1" id="KW-0732">Signal</keyword>
<evidence type="ECO:0000256" key="1">
    <source>
        <dbReference type="SAM" id="SignalP"/>
    </source>
</evidence>
<evidence type="ECO:0000313" key="2">
    <source>
        <dbReference type="EMBL" id="MCO4291439.1"/>
    </source>
</evidence>
<feature type="signal peptide" evidence="1">
    <location>
        <begin position="1"/>
        <end position="23"/>
    </location>
</feature>
<sequence length="167" mass="18735">MKNLFIKSLITAGFLLVLSSCQKNDDEPQETQTGANTMSCKIDGKRWKATPCNVCINGGSGLEVFFDETINTFGIDGQMSENNKLKTIRIYIPLLIKTNTLSENNFAFYAELNKEFKTNNTYQGTVIITKLDRAKKIISGRFEFTGIDTFNPSDSVKVTEGLFDVKY</sequence>
<comment type="caution">
    <text evidence="2">The sequence shown here is derived from an EMBL/GenBank/DDBJ whole genome shotgun (WGS) entry which is preliminary data.</text>
</comment>
<accession>A0A9X2EZS8</accession>
<dbReference type="AlphaFoldDB" id="A0A9X2EZS8"/>
<protein>
    <submittedName>
        <fullName evidence="2">DUF6252 family protein</fullName>
    </submittedName>
</protein>
<name>A0A9X2EZS8_9SPHI</name>
<dbReference type="Proteomes" id="UP001155182">
    <property type="component" value="Unassembled WGS sequence"/>
</dbReference>
<dbReference type="RefSeq" id="WP_252585673.1">
    <property type="nucleotide sequence ID" value="NZ_JAMWYS010000003.1"/>
</dbReference>
<dbReference type="InterPro" id="IPR046219">
    <property type="entry name" value="DUF6252"/>
</dbReference>